<dbReference type="RefSeq" id="WP_379987389.1">
    <property type="nucleotide sequence ID" value="NZ_JADIKD010000004.1"/>
</dbReference>
<comment type="caution">
    <text evidence="3">The sequence shown here is derived from an EMBL/GenBank/DDBJ whole genome shotgun (WGS) entry which is preliminary data.</text>
</comment>
<feature type="region of interest" description="Disordered" evidence="1">
    <location>
        <begin position="1"/>
        <end position="21"/>
    </location>
</feature>
<organism evidence="3 4">
    <name type="scientific">Dyella koreensis</name>
    <dbReference type="NCBI Taxonomy" id="311235"/>
    <lineage>
        <taxon>Bacteria</taxon>
        <taxon>Pseudomonadati</taxon>
        <taxon>Pseudomonadota</taxon>
        <taxon>Gammaproteobacteria</taxon>
        <taxon>Lysobacterales</taxon>
        <taxon>Rhodanobacteraceae</taxon>
        <taxon>Dyella</taxon>
    </lineage>
</organism>
<evidence type="ECO:0000313" key="3">
    <source>
        <dbReference type="EMBL" id="MFK2915661.1"/>
    </source>
</evidence>
<dbReference type="EMBL" id="JADIKD010000004">
    <property type="protein sequence ID" value="MFK2915661.1"/>
    <property type="molecule type" value="Genomic_DNA"/>
</dbReference>
<keyword evidence="4" id="KW-1185">Reference proteome</keyword>
<keyword evidence="2" id="KW-0812">Transmembrane</keyword>
<feature type="transmembrane region" description="Helical" evidence="2">
    <location>
        <begin position="197"/>
        <end position="216"/>
    </location>
</feature>
<evidence type="ECO:0000256" key="1">
    <source>
        <dbReference type="SAM" id="MobiDB-lite"/>
    </source>
</evidence>
<reference evidence="3 4" key="1">
    <citation type="submission" date="2020-10" db="EMBL/GenBank/DDBJ databases">
        <title>Phylogeny of dyella-like bacteria.</title>
        <authorList>
            <person name="Fu J."/>
        </authorList>
    </citation>
    <scope>NUCLEOTIDE SEQUENCE [LARGE SCALE GENOMIC DNA]</scope>
    <source>
        <strain evidence="3 4">BB4</strain>
    </source>
</reference>
<gene>
    <name evidence="3" type="ORF">ISS97_00185</name>
</gene>
<keyword evidence="2" id="KW-0472">Membrane</keyword>
<accession>A0ABW8JYD3</accession>
<protein>
    <submittedName>
        <fullName evidence="3">Uncharacterized protein</fullName>
    </submittedName>
</protein>
<feature type="transmembrane region" description="Helical" evidence="2">
    <location>
        <begin position="33"/>
        <end position="55"/>
    </location>
</feature>
<feature type="transmembrane region" description="Helical" evidence="2">
    <location>
        <begin position="61"/>
        <end position="83"/>
    </location>
</feature>
<sequence length="306" mass="32869">MPEQAEMPGDTPPTRDDSHIPPHPGLMVMTLQVLAISGYGLWLLLGLALGLGIYPAGRGDALVPLALGTVLVSIGPLLALPGLPWMPDWLGWRFGRGSRPTREGLLALVTYLPMLAIAGLVRGDNAFWATRLSGAALAFCSLACLIYTSRGAYRQRAPALAPLWRQWPLGRVVSACYAGGLWLWLCLVGQEGEPTPITSTPWILALQLLALLLGWAEGMRWQALRRAEGGLELAASSRPPELWAGRFVAATLIYVIPCVVLLLAQVLEQRVLLVALAAVSCVVGKSVEQHLYDAALAIRRDPGHSA</sequence>
<dbReference type="Proteomes" id="UP001620408">
    <property type="component" value="Unassembled WGS sequence"/>
</dbReference>
<evidence type="ECO:0000313" key="4">
    <source>
        <dbReference type="Proteomes" id="UP001620408"/>
    </source>
</evidence>
<feature type="transmembrane region" description="Helical" evidence="2">
    <location>
        <begin position="127"/>
        <end position="147"/>
    </location>
</feature>
<evidence type="ECO:0000256" key="2">
    <source>
        <dbReference type="SAM" id="Phobius"/>
    </source>
</evidence>
<name>A0ABW8JYD3_9GAMM</name>
<feature type="transmembrane region" description="Helical" evidence="2">
    <location>
        <begin position="247"/>
        <end position="267"/>
    </location>
</feature>
<feature type="transmembrane region" description="Helical" evidence="2">
    <location>
        <begin position="104"/>
        <end position="121"/>
    </location>
</feature>
<proteinExistence type="predicted"/>
<keyword evidence="2" id="KW-1133">Transmembrane helix</keyword>
<feature type="transmembrane region" description="Helical" evidence="2">
    <location>
        <begin position="168"/>
        <end position="185"/>
    </location>
</feature>